<organism evidence="1 2">
    <name type="scientific">Plakobranchus ocellatus</name>
    <dbReference type="NCBI Taxonomy" id="259542"/>
    <lineage>
        <taxon>Eukaryota</taxon>
        <taxon>Metazoa</taxon>
        <taxon>Spiralia</taxon>
        <taxon>Lophotrochozoa</taxon>
        <taxon>Mollusca</taxon>
        <taxon>Gastropoda</taxon>
        <taxon>Heterobranchia</taxon>
        <taxon>Euthyneura</taxon>
        <taxon>Panpulmonata</taxon>
        <taxon>Sacoglossa</taxon>
        <taxon>Placobranchoidea</taxon>
        <taxon>Plakobranchidae</taxon>
        <taxon>Plakobranchus</taxon>
    </lineage>
</organism>
<reference evidence="1 2" key="1">
    <citation type="journal article" date="2021" name="Elife">
        <title>Chloroplast acquisition without the gene transfer in kleptoplastic sea slugs, Plakobranchus ocellatus.</title>
        <authorList>
            <person name="Maeda T."/>
            <person name="Takahashi S."/>
            <person name="Yoshida T."/>
            <person name="Shimamura S."/>
            <person name="Takaki Y."/>
            <person name="Nagai Y."/>
            <person name="Toyoda A."/>
            <person name="Suzuki Y."/>
            <person name="Arimoto A."/>
            <person name="Ishii H."/>
            <person name="Satoh N."/>
            <person name="Nishiyama T."/>
            <person name="Hasebe M."/>
            <person name="Maruyama T."/>
            <person name="Minagawa J."/>
            <person name="Obokata J."/>
            <person name="Shigenobu S."/>
        </authorList>
    </citation>
    <scope>NUCLEOTIDE SEQUENCE [LARGE SCALE GENOMIC DNA]</scope>
</reference>
<keyword evidence="2" id="KW-1185">Reference proteome</keyword>
<accession>A0AAV3Y2I4</accession>
<comment type="caution">
    <text evidence="1">The sequence shown here is derived from an EMBL/GenBank/DDBJ whole genome shotgun (WGS) entry which is preliminary data.</text>
</comment>
<name>A0AAV3Y2I4_9GAST</name>
<dbReference type="Proteomes" id="UP000735302">
    <property type="component" value="Unassembled WGS sequence"/>
</dbReference>
<evidence type="ECO:0000313" key="2">
    <source>
        <dbReference type="Proteomes" id="UP000735302"/>
    </source>
</evidence>
<dbReference type="AlphaFoldDB" id="A0AAV3Y2I4"/>
<proteinExistence type="predicted"/>
<evidence type="ECO:0000313" key="1">
    <source>
        <dbReference type="EMBL" id="GFN77173.1"/>
    </source>
</evidence>
<sequence>MTNSIVACSCFIHCSRQLLKVHSLEISRDIFGQPRPCGKHGPIQRHLLGCVRVRAVNMVPSSVICWDVSASVR</sequence>
<gene>
    <name evidence="1" type="ORF">PoB_000367900</name>
</gene>
<dbReference type="EMBL" id="BLXT01000438">
    <property type="protein sequence ID" value="GFN77173.1"/>
    <property type="molecule type" value="Genomic_DNA"/>
</dbReference>
<protein>
    <submittedName>
        <fullName evidence="1">Uncharacterized protein</fullName>
    </submittedName>
</protein>